<keyword evidence="2 5" id="KW-0489">Methyltransferase</keyword>
<dbReference type="Proteomes" id="UP001597120">
    <property type="component" value="Unassembled WGS sequence"/>
</dbReference>
<organism evidence="5 6">
    <name type="scientific">Paenibacillus residui</name>
    <dbReference type="NCBI Taxonomy" id="629724"/>
    <lineage>
        <taxon>Bacteria</taxon>
        <taxon>Bacillati</taxon>
        <taxon>Bacillota</taxon>
        <taxon>Bacilli</taxon>
        <taxon>Bacillales</taxon>
        <taxon>Paenibacillaceae</taxon>
        <taxon>Paenibacillus</taxon>
    </lineage>
</organism>
<dbReference type="SUPFAM" id="SSF75217">
    <property type="entry name" value="alpha/beta knot"/>
    <property type="match status" value="1"/>
</dbReference>
<reference evidence="6" key="1">
    <citation type="journal article" date="2019" name="Int. J. Syst. Evol. Microbiol.">
        <title>The Global Catalogue of Microorganisms (GCM) 10K type strain sequencing project: providing services to taxonomists for standard genome sequencing and annotation.</title>
        <authorList>
            <consortium name="The Broad Institute Genomics Platform"/>
            <consortium name="The Broad Institute Genome Sequencing Center for Infectious Disease"/>
            <person name="Wu L."/>
            <person name="Ma J."/>
        </authorList>
    </citation>
    <scope>NUCLEOTIDE SEQUENCE [LARGE SCALE GENOMIC DNA]</scope>
    <source>
        <strain evidence="6">CCUG 57263</strain>
    </source>
</reference>
<dbReference type="InterPro" id="IPR029028">
    <property type="entry name" value="Alpha/beta_knot_MTases"/>
</dbReference>
<dbReference type="InterPro" id="IPR029064">
    <property type="entry name" value="Ribosomal_eL30-like_sf"/>
</dbReference>
<dbReference type="PANTHER" id="PTHR43191:SF2">
    <property type="entry name" value="RRNA METHYLTRANSFERASE 3, MITOCHONDRIAL"/>
    <property type="match status" value="1"/>
</dbReference>
<dbReference type="SMART" id="SM00967">
    <property type="entry name" value="SpoU_sub_bind"/>
    <property type="match status" value="1"/>
</dbReference>
<evidence type="ECO:0000259" key="4">
    <source>
        <dbReference type="SMART" id="SM00967"/>
    </source>
</evidence>
<dbReference type="InterPro" id="IPR029026">
    <property type="entry name" value="tRNA_m1G_MTases_N"/>
</dbReference>
<dbReference type="Gene3D" id="3.30.1330.30">
    <property type="match status" value="1"/>
</dbReference>
<dbReference type="EMBL" id="JBHTIU010000008">
    <property type="protein sequence ID" value="MFD0868018.1"/>
    <property type="molecule type" value="Genomic_DNA"/>
</dbReference>
<accession>A0ABW3D456</accession>
<dbReference type="Pfam" id="PF22435">
    <property type="entry name" value="MRM3-like_sub_bind"/>
    <property type="match status" value="1"/>
</dbReference>
<dbReference type="InterPro" id="IPR051259">
    <property type="entry name" value="rRNA_Methyltransferase"/>
</dbReference>
<dbReference type="GO" id="GO:0032259">
    <property type="term" value="P:methylation"/>
    <property type="evidence" value="ECO:0007669"/>
    <property type="project" value="UniProtKB-KW"/>
</dbReference>
<protein>
    <submittedName>
        <fullName evidence="5">TrmH family RNA methyltransferase</fullName>
    </submittedName>
</protein>
<feature type="domain" description="RNA 2-O ribose methyltransferase substrate binding" evidence="4">
    <location>
        <begin position="32"/>
        <end position="105"/>
    </location>
</feature>
<evidence type="ECO:0000313" key="5">
    <source>
        <dbReference type="EMBL" id="MFD0868018.1"/>
    </source>
</evidence>
<keyword evidence="3" id="KW-0808">Transferase</keyword>
<dbReference type="Pfam" id="PF00588">
    <property type="entry name" value="SpoU_methylase"/>
    <property type="match status" value="1"/>
</dbReference>
<evidence type="ECO:0000313" key="6">
    <source>
        <dbReference type="Proteomes" id="UP001597120"/>
    </source>
</evidence>
<dbReference type="InterPro" id="IPR053888">
    <property type="entry name" value="MRM3-like_sub_bind"/>
</dbReference>
<dbReference type="GO" id="GO:0008168">
    <property type="term" value="F:methyltransferase activity"/>
    <property type="evidence" value="ECO:0007669"/>
    <property type="project" value="UniProtKB-KW"/>
</dbReference>
<dbReference type="Gene3D" id="3.40.1280.10">
    <property type="match status" value="1"/>
</dbReference>
<evidence type="ECO:0000256" key="1">
    <source>
        <dbReference type="ARBA" id="ARBA00007228"/>
    </source>
</evidence>
<evidence type="ECO:0000256" key="2">
    <source>
        <dbReference type="ARBA" id="ARBA00022603"/>
    </source>
</evidence>
<keyword evidence="6" id="KW-1185">Reference proteome</keyword>
<gene>
    <name evidence="5" type="ORF">ACFQ03_02570</name>
</gene>
<proteinExistence type="inferred from homology"/>
<sequence length="266" mass="29056">MTNEITSVNNLRVKQWAQLLGRKGRDEQNKYLIEGTHLVQEALRSNEPVEMVLYSMERGLPPELKDNDRAGREEWIAVTEAVLSKVTDTRTPQSVAAIVRKREESAEGLLSLSDGLVVVVDGIQDPGNLGTIIRAADAAGASGVVLGQGTVDLYNPKTIRATMGSLFHLPVVQAELAPLLRKAGDRGIQLLNTSLNASKTCYETDFRQATWIILGNEGAGVSEEVSRLANHNVIIPMRGRAESLNVAMAGTILLYEALRQRSFQQI</sequence>
<evidence type="ECO:0000256" key="3">
    <source>
        <dbReference type="ARBA" id="ARBA00022679"/>
    </source>
</evidence>
<dbReference type="SUPFAM" id="SSF55315">
    <property type="entry name" value="L30e-like"/>
    <property type="match status" value="1"/>
</dbReference>
<name>A0ABW3D456_9BACL</name>
<comment type="similarity">
    <text evidence="1">Belongs to the class IV-like SAM-binding methyltransferase superfamily. RNA methyltransferase TrmH family.</text>
</comment>
<dbReference type="InterPro" id="IPR013123">
    <property type="entry name" value="SpoU_subst-bd"/>
</dbReference>
<comment type="caution">
    <text evidence="5">The sequence shown here is derived from an EMBL/GenBank/DDBJ whole genome shotgun (WGS) entry which is preliminary data.</text>
</comment>
<dbReference type="RefSeq" id="WP_379285876.1">
    <property type="nucleotide sequence ID" value="NZ_JBHTIU010000008.1"/>
</dbReference>
<dbReference type="PANTHER" id="PTHR43191">
    <property type="entry name" value="RRNA METHYLTRANSFERASE 3"/>
    <property type="match status" value="1"/>
</dbReference>
<dbReference type="InterPro" id="IPR001537">
    <property type="entry name" value="SpoU_MeTrfase"/>
</dbReference>
<dbReference type="CDD" id="cd18095">
    <property type="entry name" value="SpoU-like_rRNA-MTase"/>
    <property type="match status" value="1"/>
</dbReference>